<feature type="chain" id="PRO_5042858299" description="Oxidoreductase" evidence="1">
    <location>
        <begin position="19"/>
        <end position="163"/>
    </location>
</feature>
<organism evidence="2 3">
    <name type="scientific">Cobetia amphilecti</name>
    <dbReference type="NCBI Taxonomy" id="1055104"/>
    <lineage>
        <taxon>Bacteria</taxon>
        <taxon>Pseudomonadati</taxon>
        <taxon>Pseudomonadota</taxon>
        <taxon>Gammaproteobacteria</taxon>
        <taxon>Oceanospirillales</taxon>
        <taxon>Halomonadaceae</taxon>
        <taxon>Cobetia</taxon>
    </lineage>
</organism>
<comment type="caution">
    <text evidence="2">The sequence shown here is derived from an EMBL/GenBank/DDBJ whole genome shotgun (WGS) entry which is preliminary data.</text>
</comment>
<dbReference type="AlphaFoldDB" id="A0AAP4TZJ8"/>
<evidence type="ECO:0000313" key="3">
    <source>
        <dbReference type="Proteomes" id="UP001170481"/>
    </source>
</evidence>
<dbReference type="SUPFAM" id="SSF56524">
    <property type="entry name" value="Oxidoreductase molybdopterin-binding domain"/>
    <property type="match status" value="1"/>
</dbReference>
<feature type="signal peptide" evidence="1">
    <location>
        <begin position="1"/>
        <end position="18"/>
    </location>
</feature>
<sequence length="163" mass="18192">MRHWLLLLTLSFCPFAMALEAPQGPVVLRVTGDVTHANAGGEAHFDRAMLKALTQRETVTTTPWHDGEVSFSGPLGSALMEAVGVEDGTMRIVALNDYAATAPVQDYFDHPVILAMEVDGKRLRVRDNGPIFIIYPFSEQPDLLNEEIMTRSVWQVKRIDIER</sequence>
<name>A0AAP4TZJ8_9GAMM</name>
<proteinExistence type="predicted"/>
<reference evidence="2" key="1">
    <citation type="submission" date="2023-07" db="EMBL/GenBank/DDBJ databases">
        <title>Genome content predicts the carbon catabolic preferences of heterotrophic bacteria.</title>
        <authorList>
            <person name="Gralka M."/>
        </authorList>
    </citation>
    <scope>NUCLEOTIDE SEQUENCE</scope>
    <source>
        <strain evidence="2">C2R13</strain>
    </source>
</reference>
<gene>
    <name evidence="2" type="ORF">Q4535_09370</name>
</gene>
<dbReference type="Gene3D" id="3.90.420.10">
    <property type="entry name" value="Oxidoreductase, molybdopterin-binding domain"/>
    <property type="match status" value="1"/>
</dbReference>
<protein>
    <recommendedName>
        <fullName evidence="4">Oxidoreductase</fullName>
    </recommendedName>
</protein>
<keyword evidence="1" id="KW-0732">Signal</keyword>
<evidence type="ECO:0008006" key="4">
    <source>
        <dbReference type="Google" id="ProtNLM"/>
    </source>
</evidence>
<evidence type="ECO:0000313" key="2">
    <source>
        <dbReference type="EMBL" id="MDO6672327.1"/>
    </source>
</evidence>
<evidence type="ECO:0000256" key="1">
    <source>
        <dbReference type="SAM" id="SignalP"/>
    </source>
</evidence>
<accession>A0AAP4TZJ8</accession>
<dbReference type="Proteomes" id="UP001170481">
    <property type="component" value="Unassembled WGS sequence"/>
</dbReference>
<dbReference type="InterPro" id="IPR036374">
    <property type="entry name" value="OxRdtase_Mopterin-bd_sf"/>
</dbReference>
<dbReference type="EMBL" id="JAUORK010000010">
    <property type="protein sequence ID" value="MDO6672327.1"/>
    <property type="molecule type" value="Genomic_DNA"/>
</dbReference>
<dbReference type="RefSeq" id="WP_303593976.1">
    <property type="nucleotide sequence ID" value="NZ_JAUORK010000010.1"/>
</dbReference>